<dbReference type="PANTHER" id="PTHR11815:SF10">
    <property type="entry name" value="SUCCINATE--COA LIGASE [GDP-FORMING] SUBUNIT BETA, MITOCHONDRIAL"/>
    <property type="match status" value="1"/>
</dbReference>
<organism evidence="2">
    <name type="scientific">marine metagenome</name>
    <dbReference type="NCBI Taxonomy" id="408172"/>
    <lineage>
        <taxon>unclassified sequences</taxon>
        <taxon>metagenomes</taxon>
        <taxon>ecological metagenomes</taxon>
    </lineage>
</organism>
<sequence length="134" mass="14565">MNLHEYQSKELFSKVGIPILNGKVASNAQQAKEAAQQLQGNQWVIKAQIHAGGRGKAGGIQIANSLDEVESIATKMLGSRLVTKQTNPSGLPVNLVYIETGTDINHELYLSLVIDRNKESWTFISSSEGGMDIE</sequence>
<dbReference type="EMBL" id="UINC01164852">
    <property type="protein sequence ID" value="SVD65914.1"/>
    <property type="molecule type" value="Genomic_DNA"/>
</dbReference>
<dbReference type="PANTHER" id="PTHR11815">
    <property type="entry name" value="SUCCINYL-COA SYNTHETASE BETA CHAIN"/>
    <property type="match status" value="1"/>
</dbReference>
<accession>A0A382X4W1</accession>
<dbReference type="InterPro" id="IPR011761">
    <property type="entry name" value="ATP-grasp"/>
</dbReference>
<dbReference type="InterPro" id="IPR013815">
    <property type="entry name" value="ATP_grasp_subdomain_1"/>
</dbReference>
<dbReference type="GO" id="GO:0005524">
    <property type="term" value="F:ATP binding"/>
    <property type="evidence" value="ECO:0007669"/>
    <property type="project" value="InterPro"/>
</dbReference>
<dbReference type="GO" id="GO:0006099">
    <property type="term" value="P:tricarboxylic acid cycle"/>
    <property type="evidence" value="ECO:0007669"/>
    <property type="project" value="TreeGrafter"/>
</dbReference>
<dbReference type="GO" id="GO:0004775">
    <property type="term" value="F:succinate-CoA ligase (ADP-forming) activity"/>
    <property type="evidence" value="ECO:0007669"/>
    <property type="project" value="TreeGrafter"/>
</dbReference>
<gene>
    <name evidence="2" type="ORF">METZ01_LOCUS418768</name>
</gene>
<evidence type="ECO:0000259" key="1">
    <source>
        <dbReference type="PROSITE" id="PS50975"/>
    </source>
</evidence>
<feature type="non-terminal residue" evidence="2">
    <location>
        <position position="134"/>
    </location>
</feature>
<reference evidence="2" key="1">
    <citation type="submission" date="2018-05" db="EMBL/GenBank/DDBJ databases">
        <authorList>
            <person name="Lanie J.A."/>
            <person name="Ng W.-L."/>
            <person name="Kazmierczak K.M."/>
            <person name="Andrzejewski T.M."/>
            <person name="Davidsen T.M."/>
            <person name="Wayne K.J."/>
            <person name="Tettelin H."/>
            <person name="Glass J.I."/>
            <person name="Rusch D."/>
            <person name="Podicherti R."/>
            <person name="Tsui H.-C.T."/>
            <person name="Winkler M.E."/>
        </authorList>
    </citation>
    <scope>NUCLEOTIDE SEQUENCE</scope>
</reference>
<name>A0A382X4W1_9ZZZZ</name>
<dbReference type="GO" id="GO:0006104">
    <property type="term" value="P:succinyl-CoA metabolic process"/>
    <property type="evidence" value="ECO:0007669"/>
    <property type="project" value="TreeGrafter"/>
</dbReference>
<dbReference type="PROSITE" id="PS50975">
    <property type="entry name" value="ATP_GRASP"/>
    <property type="match status" value="1"/>
</dbReference>
<dbReference type="GO" id="GO:0046872">
    <property type="term" value="F:metal ion binding"/>
    <property type="evidence" value="ECO:0007669"/>
    <property type="project" value="InterPro"/>
</dbReference>
<dbReference type="Pfam" id="PF08442">
    <property type="entry name" value="ATP-grasp_2"/>
    <property type="match status" value="1"/>
</dbReference>
<dbReference type="GO" id="GO:0042709">
    <property type="term" value="C:succinate-CoA ligase complex"/>
    <property type="evidence" value="ECO:0007669"/>
    <property type="project" value="TreeGrafter"/>
</dbReference>
<dbReference type="SUPFAM" id="SSF56059">
    <property type="entry name" value="Glutathione synthetase ATP-binding domain-like"/>
    <property type="match status" value="1"/>
</dbReference>
<dbReference type="Gene3D" id="3.30.1490.20">
    <property type="entry name" value="ATP-grasp fold, A domain"/>
    <property type="match status" value="1"/>
</dbReference>
<feature type="domain" description="ATP-grasp" evidence="1">
    <location>
        <begin position="9"/>
        <end position="55"/>
    </location>
</feature>
<evidence type="ECO:0000313" key="2">
    <source>
        <dbReference type="EMBL" id="SVD65914.1"/>
    </source>
</evidence>
<dbReference type="InterPro" id="IPR013650">
    <property type="entry name" value="ATP-grasp_succ-CoA_synth-type"/>
</dbReference>
<protein>
    <recommendedName>
        <fullName evidence="1">ATP-grasp domain-containing protein</fullName>
    </recommendedName>
</protein>
<proteinExistence type="predicted"/>
<dbReference type="AlphaFoldDB" id="A0A382X4W1"/>
<dbReference type="FunFam" id="3.30.1490.20:FF:000002">
    <property type="entry name" value="Succinate--CoA ligase [ADP-forming] subunit beta"/>
    <property type="match status" value="1"/>
</dbReference>